<comment type="cofactor">
    <cofactor evidence="1">
        <name>Fe(2+)</name>
        <dbReference type="ChEBI" id="CHEBI:29033"/>
    </cofactor>
</comment>
<organism evidence="2 3">
    <name type="scientific">Alienimonas californiensis</name>
    <dbReference type="NCBI Taxonomy" id="2527989"/>
    <lineage>
        <taxon>Bacteria</taxon>
        <taxon>Pseudomonadati</taxon>
        <taxon>Planctomycetota</taxon>
        <taxon>Planctomycetia</taxon>
        <taxon>Planctomycetales</taxon>
        <taxon>Planctomycetaceae</taxon>
        <taxon>Alienimonas</taxon>
    </lineage>
</organism>
<accession>A0A517P8C8</accession>
<dbReference type="InterPro" id="IPR008775">
    <property type="entry name" value="Phytyl_CoA_dOase-like"/>
</dbReference>
<dbReference type="EMBL" id="CP036265">
    <property type="protein sequence ID" value="QDT15631.1"/>
    <property type="molecule type" value="Genomic_DNA"/>
</dbReference>
<evidence type="ECO:0000256" key="1">
    <source>
        <dbReference type="ARBA" id="ARBA00001954"/>
    </source>
</evidence>
<dbReference type="PANTHER" id="PTHR20883">
    <property type="entry name" value="PHYTANOYL-COA DIOXYGENASE DOMAIN CONTAINING 1"/>
    <property type="match status" value="1"/>
</dbReference>
<reference evidence="2 3" key="1">
    <citation type="submission" date="2019-02" db="EMBL/GenBank/DDBJ databases">
        <title>Deep-cultivation of Planctomycetes and their phenomic and genomic characterization uncovers novel biology.</title>
        <authorList>
            <person name="Wiegand S."/>
            <person name="Jogler M."/>
            <person name="Boedeker C."/>
            <person name="Pinto D."/>
            <person name="Vollmers J."/>
            <person name="Rivas-Marin E."/>
            <person name="Kohn T."/>
            <person name="Peeters S.H."/>
            <person name="Heuer A."/>
            <person name="Rast P."/>
            <person name="Oberbeckmann S."/>
            <person name="Bunk B."/>
            <person name="Jeske O."/>
            <person name="Meyerdierks A."/>
            <person name="Storesund J.E."/>
            <person name="Kallscheuer N."/>
            <person name="Luecker S."/>
            <person name="Lage O.M."/>
            <person name="Pohl T."/>
            <person name="Merkel B.J."/>
            <person name="Hornburger P."/>
            <person name="Mueller R.-W."/>
            <person name="Bruemmer F."/>
            <person name="Labrenz M."/>
            <person name="Spormann A.M."/>
            <person name="Op den Camp H."/>
            <person name="Overmann J."/>
            <person name="Amann R."/>
            <person name="Jetten M.S.M."/>
            <person name="Mascher T."/>
            <person name="Medema M.H."/>
            <person name="Devos D.P."/>
            <person name="Kaster A.-K."/>
            <person name="Ovreas L."/>
            <person name="Rohde M."/>
            <person name="Galperin M.Y."/>
            <person name="Jogler C."/>
        </authorList>
    </citation>
    <scope>NUCLEOTIDE SEQUENCE [LARGE SCALE GENOMIC DNA]</scope>
    <source>
        <strain evidence="2 3">CA12</strain>
    </source>
</reference>
<gene>
    <name evidence="2" type="ORF">CA12_17160</name>
</gene>
<dbReference type="RefSeq" id="WP_145358543.1">
    <property type="nucleotide sequence ID" value="NZ_CP036265.1"/>
</dbReference>
<dbReference type="GO" id="GO:0005506">
    <property type="term" value="F:iron ion binding"/>
    <property type="evidence" value="ECO:0007669"/>
    <property type="project" value="UniProtKB-ARBA"/>
</dbReference>
<dbReference type="Proteomes" id="UP000318741">
    <property type="component" value="Chromosome"/>
</dbReference>
<evidence type="ECO:0000313" key="2">
    <source>
        <dbReference type="EMBL" id="QDT15631.1"/>
    </source>
</evidence>
<keyword evidence="2" id="KW-0223">Dioxygenase</keyword>
<dbReference type="Gene3D" id="2.60.120.620">
    <property type="entry name" value="q2cbj1_9rhob like domain"/>
    <property type="match status" value="1"/>
</dbReference>
<proteinExistence type="predicted"/>
<dbReference type="PANTHER" id="PTHR20883:SF48">
    <property type="entry name" value="ECTOINE DIOXYGENASE"/>
    <property type="match status" value="1"/>
</dbReference>
<keyword evidence="2" id="KW-0560">Oxidoreductase</keyword>
<dbReference type="GO" id="GO:0016706">
    <property type="term" value="F:2-oxoglutarate-dependent dioxygenase activity"/>
    <property type="evidence" value="ECO:0007669"/>
    <property type="project" value="UniProtKB-ARBA"/>
</dbReference>
<dbReference type="SUPFAM" id="SSF51197">
    <property type="entry name" value="Clavaminate synthase-like"/>
    <property type="match status" value="1"/>
</dbReference>
<keyword evidence="3" id="KW-1185">Reference proteome</keyword>
<name>A0A517P8C8_9PLAN</name>
<dbReference type="AlphaFoldDB" id="A0A517P8C8"/>
<protein>
    <submittedName>
        <fullName evidence="2">Phytanoyl-CoA dioxygenase (PhyH)</fullName>
    </submittedName>
</protein>
<sequence length="264" mass="29273">MSPAFTEEDVARFAADGYLVVPGLADAATVAEVRALTARDLRGEQGEPIGPVEYEAEVGYPGAPDPADREGGRTVRRLKNAFARGPVFTHLLTSEPIRTRLSQLVNTGRGNAEVIVPLAHHNCVMTKQPRFSSDTGWHKDVRYWSFQRPELVNLWIALGDETPENGCLRVIPGTHAQTYEPSRFDDLQFLRADAPENADLLSRAIDVPLRAGDGLFFHARLFHAARRNRTTEPKWSAVFTARPADNPPVPGTRSDWCEVRLPGR</sequence>
<dbReference type="Pfam" id="PF05721">
    <property type="entry name" value="PhyH"/>
    <property type="match status" value="1"/>
</dbReference>
<dbReference type="OrthoDB" id="9791262at2"/>
<dbReference type="KEGG" id="acaf:CA12_17160"/>
<evidence type="ECO:0000313" key="3">
    <source>
        <dbReference type="Proteomes" id="UP000318741"/>
    </source>
</evidence>